<dbReference type="InterPro" id="IPR011051">
    <property type="entry name" value="RmlC_Cupin_sf"/>
</dbReference>
<evidence type="ECO:0000313" key="3">
    <source>
        <dbReference type="Proteomes" id="UP001165080"/>
    </source>
</evidence>
<protein>
    <recommendedName>
        <fullName evidence="4">Cysteine dioxygenase</fullName>
    </recommendedName>
</protein>
<dbReference type="SUPFAM" id="SSF51182">
    <property type="entry name" value="RmlC-like cupins"/>
    <property type="match status" value="1"/>
</dbReference>
<name>A0A9W6BIS2_9CHLO</name>
<comment type="caution">
    <text evidence="2">The sequence shown here is derived from an EMBL/GenBank/DDBJ whole genome shotgun (WGS) entry which is preliminary data.</text>
</comment>
<dbReference type="EMBL" id="BRXU01000007">
    <property type="protein sequence ID" value="GLC52884.1"/>
    <property type="molecule type" value="Genomic_DNA"/>
</dbReference>
<evidence type="ECO:0008006" key="4">
    <source>
        <dbReference type="Google" id="ProtNLM"/>
    </source>
</evidence>
<dbReference type="Proteomes" id="UP001165080">
    <property type="component" value="Unassembled WGS sequence"/>
</dbReference>
<reference evidence="2 3" key="1">
    <citation type="journal article" date="2023" name="Commun. Biol.">
        <title>Reorganization of the ancestral sex-determining regions during the evolution of trioecy in Pleodorina starrii.</title>
        <authorList>
            <person name="Takahashi K."/>
            <person name="Suzuki S."/>
            <person name="Kawai-Toyooka H."/>
            <person name="Yamamoto K."/>
            <person name="Hamaji T."/>
            <person name="Ootsuki R."/>
            <person name="Yamaguchi H."/>
            <person name="Kawachi M."/>
            <person name="Higashiyama T."/>
            <person name="Nozaki H."/>
        </authorList>
    </citation>
    <scope>NUCLEOTIDE SEQUENCE [LARGE SCALE GENOMIC DNA]</scope>
    <source>
        <strain evidence="2 3">NIES-4479</strain>
    </source>
</reference>
<dbReference type="Gene3D" id="2.60.120.10">
    <property type="entry name" value="Jelly Rolls"/>
    <property type="match status" value="1"/>
</dbReference>
<evidence type="ECO:0000256" key="1">
    <source>
        <dbReference type="SAM" id="MobiDB-lite"/>
    </source>
</evidence>
<keyword evidence="3" id="KW-1185">Reference proteome</keyword>
<dbReference type="AlphaFoldDB" id="A0A9W6BIS2"/>
<proteinExistence type="predicted"/>
<feature type="compositionally biased region" description="Low complexity" evidence="1">
    <location>
        <begin position="376"/>
        <end position="393"/>
    </location>
</feature>
<accession>A0A9W6BIS2</accession>
<dbReference type="InterPro" id="IPR014710">
    <property type="entry name" value="RmlC-like_jellyroll"/>
</dbReference>
<evidence type="ECO:0000313" key="2">
    <source>
        <dbReference type="EMBL" id="GLC52884.1"/>
    </source>
</evidence>
<sequence length="512" mass="56073">MAPSQCFALAARPVVQKVSTSLGVRPAALATNAGGVVQLNLTDKQTAFEVEIWESDKLSVSHQQLQLAAYTAPAIELSPLTATTKLSLLLRVRTADSAEGLLVELFLCTPPTEEGKPREMRKLNMDFVPCRFGKIKAGAPPTLRTHWVSYDRANMCVKYGRGFHMEQTTDYSWSLRGQVDGEEARQLFGTAAKPMSVTTSPPLTVQPAHDGADDGRPPVQLFRLPMTRNPPPKVKDSATLTLADLDDPQYTFSADLPPACQVLYKNVAGADMKLEGELAAAISYSIATEGCLLYKKLQEKDTDFGYLRVTLGSDNGYGPGIPYVLEIWPGNSRSPIHNHGNVCAVIKVLHGNIRVDVHNMLAQELADLGHHHHAAGDPAAAATTSATPTDGGANDTAPDADPSRVPGPADRTGHPPQPLLTVPLYAGDVTWMDPNWYQCHQLINEATDRGNFCATIQCYKYDDSDQLVWPGFDYLKPGQDEVFLFHPDSDFSFGDMRDKVLTEYRTRDQKRQ</sequence>
<organism evidence="2 3">
    <name type="scientific">Pleodorina starrii</name>
    <dbReference type="NCBI Taxonomy" id="330485"/>
    <lineage>
        <taxon>Eukaryota</taxon>
        <taxon>Viridiplantae</taxon>
        <taxon>Chlorophyta</taxon>
        <taxon>core chlorophytes</taxon>
        <taxon>Chlorophyceae</taxon>
        <taxon>CS clade</taxon>
        <taxon>Chlamydomonadales</taxon>
        <taxon>Volvocaceae</taxon>
        <taxon>Pleodorina</taxon>
    </lineage>
</organism>
<gene>
    <name evidence="2" type="primary">PLEST002483</name>
    <name evidence="2" type="ORF">PLESTB_000684400</name>
</gene>
<feature type="region of interest" description="Disordered" evidence="1">
    <location>
        <begin position="372"/>
        <end position="419"/>
    </location>
</feature>